<evidence type="ECO:0000313" key="1">
    <source>
        <dbReference type="EMBL" id="KKR41409.1"/>
    </source>
</evidence>
<dbReference type="PANTHER" id="PTHR32432">
    <property type="entry name" value="CELL DIVISION PROTEIN FTSA-RELATED"/>
    <property type="match status" value="1"/>
</dbReference>
<dbReference type="AlphaFoldDB" id="A0A0G0QLT6"/>
<dbReference type="Gene3D" id="3.30.1490.300">
    <property type="match status" value="1"/>
</dbReference>
<dbReference type="EMBL" id="LBYB01000012">
    <property type="protein sequence ID" value="KKR41409.1"/>
    <property type="molecule type" value="Genomic_DNA"/>
</dbReference>
<dbReference type="SUPFAM" id="SSF53067">
    <property type="entry name" value="Actin-like ATPase domain"/>
    <property type="match status" value="2"/>
</dbReference>
<proteinExistence type="predicted"/>
<dbReference type="PANTHER" id="PTHR32432:SF3">
    <property type="entry name" value="ETHANOLAMINE UTILIZATION PROTEIN EUTJ"/>
    <property type="match status" value="1"/>
</dbReference>
<dbReference type="Pfam" id="PF11104">
    <property type="entry name" value="PilM_2"/>
    <property type="match status" value="1"/>
</dbReference>
<sequence>MSKISVGLDIGFSSIKVVSLLKDNDNFKLVSLGSIPSPRPGIISDSDTDLETLANSIKQLFAATKIDTKEVIVALPESKVFTRVIDELPYLTDNELSSAIRYTAEEFIPMPLADVNLNWQVLIRSNVKGGDAKTVVLVIASPKHVVSKYVHVLDLAGLHPRALETETIAVTRSLAGSNPFSPSTMIMQFGATTTDFAAVSKGLIWLTRSISTGGMALTRSLAQHFNFEANQAEQYKKIYGLMEDQLEGKVFEALKPIIDIIAEEGKRMIRAFETKYPQNPIKRVVLSGGGAKMPGFVIYLANAFGLEVQEADPWYSIVKDKESASRLVQDAPSYSVAVGLALRED</sequence>
<evidence type="ECO:0000313" key="2">
    <source>
        <dbReference type="Proteomes" id="UP000034881"/>
    </source>
</evidence>
<dbReference type="InterPro" id="IPR043129">
    <property type="entry name" value="ATPase_NBD"/>
</dbReference>
<organism evidence="1 2">
    <name type="scientific">Candidatus Daviesbacteria bacterium GW2011_GWC2_40_12</name>
    <dbReference type="NCBI Taxonomy" id="1618431"/>
    <lineage>
        <taxon>Bacteria</taxon>
        <taxon>Candidatus Daviesiibacteriota</taxon>
    </lineage>
</organism>
<dbReference type="PIRSF" id="PIRSF019169">
    <property type="entry name" value="PilM"/>
    <property type="match status" value="1"/>
</dbReference>
<dbReference type="InterPro" id="IPR005883">
    <property type="entry name" value="PilM"/>
</dbReference>
<dbReference type="Gene3D" id="3.30.420.40">
    <property type="match status" value="2"/>
</dbReference>
<dbReference type="NCBIfam" id="TIGR01175">
    <property type="entry name" value="pilM"/>
    <property type="match status" value="1"/>
</dbReference>
<protein>
    <submittedName>
        <fullName evidence="1">Type IV pilus assembly protein PilM</fullName>
    </submittedName>
</protein>
<dbReference type="CDD" id="cd24049">
    <property type="entry name" value="ASKHA_NBD_PilM"/>
    <property type="match status" value="1"/>
</dbReference>
<comment type="caution">
    <text evidence="1">The sequence shown here is derived from an EMBL/GenBank/DDBJ whole genome shotgun (WGS) entry which is preliminary data.</text>
</comment>
<reference evidence="1 2" key="1">
    <citation type="journal article" date="2015" name="Nature">
        <title>rRNA introns, odd ribosomes, and small enigmatic genomes across a large radiation of phyla.</title>
        <authorList>
            <person name="Brown C.T."/>
            <person name="Hug L.A."/>
            <person name="Thomas B.C."/>
            <person name="Sharon I."/>
            <person name="Castelle C.J."/>
            <person name="Singh A."/>
            <person name="Wilkins M.J."/>
            <person name="Williams K.H."/>
            <person name="Banfield J.F."/>
        </authorList>
    </citation>
    <scope>NUCLEOTIDE SEQUENCE [LARGE SCALE GENOMIC DNA]</scope>
</reference>
<dbReference type="Proteomes" id="UP000034881">
    <property type="component" value="Unassembled WGS sequence"/>
</dbReference>
<gene>
    <name evidence="1" type="ORF">UT77_C0012G0036</name>
</gene>
<accession>A0A0G0QLT6</accession>
<name>A0A0G0QLT6_9BACT</name>
<dbReference type="InterPro" id="IPR050696">
    <property type="entry name" value="FtsA/MreB"/>
</dbReference>